<keyword evidence="2" id="KW-0413">Isomerase</keyword>
<feature type="compositionally biased region" description="Basic and acidic residues" evidence="1">
    <location>
        <begin position="278"/>
        <end position="295"/>
    </location>
</feature>
<feature type="region of interest" description="Disordered" evidence="1">
    <location>
        <begin position="1"/>
        <end position="132"/>
    </location>
</feature>
<keyword evidence="3" id="KW-1185">Reference proteome</keyword>
<reference evidence="2 3" key="1">
    <citation type="submission" date="2020-06" db="EMBL/GenBank/DDBJ databases">
        <authorList>
            <person name="Li R."/>
            <person name="Bekaert M."/>
        </authorList>
    </citation>
    <scope>NUCLEOTIDE SEQUENCE [LARGE SCALE GENOMIC DNA]</scope>
    <source>
        <strain evidence="3">wild</strain>
    </source>
</reference>
<dbReference type="AlphaFoldDB" id="A0A6J8BZ10"/>
<protein>
    <submittedName>
        <fullName evidence="2">TOP1</fullName>
        <ecNumber evidence="2">5.6.2.1</ecNumber>
    </submittedName>
</protein>
<gene>
    <name evidence="2" type="ORF">MCOR_24168</name>
</gene>
<organism evidence="2 3">
    <name type="scientific">Mytilus coruscus</name>
    <name type="common">Sea mussel</name>
    <dbReference type="NCBI Taxonomy" id="42192"/>
    <lineage>
        <taxon>Eukaryota</taxon>
        <taxon>Metazoa</taxon>
        <taxon>Spiralia</taxon>
        <taxon>Lophotrochozoa</taxon>
        <taxon>Mollusca</taxon>
        <taxon>Bivalvia</taxon>
        <taxon>Autobranchia</taxon>
        <taxon>Pteriomorphia</taxon>
        <taxon>Mytilida</taxon>
        <taxon>Mytiloidea</taxon>
        <taxon>Mytilidae</taxon>
        <taxon>Mytilinae</taxon>
        <taxon>Mytilus</taxon>
    </lineage>
</organism>
<dbReference type="Proteomes" id="UP000507470">
    <property type="component" value="Unassembled WGS sequence"/>
</dbReference>
<dbReference type="OrthoDB" id="10388316at2759"/>
<accession>A0A6J8BZ10</accession>
<dbReference type="EMBL" id="CACVKT020004298">
    <property type="protein sequence ID" value="CAC5388942.1"/>
    <property type="molecule type" value="Genomic_DNA"/>
</dbReference>
<feature type="compositionally biased region" description="Acidic residues" evidence="1">
    <location>
        <begin position="52"/>
        <end position="61"/>
    </location>
</feature>
<evidence type="ECO:0000313" key="3">
    <source>
        <dbReference type="Proteomes" id="UP000507470"/>
    </source>
</evidence>
<dbReference type="EC" id="5.6.2.1" evidence="2"/>
<feature type="compositionally biased region" description="Acidic residues" evidence="1">
    <location>
        <begin position="253"/>
        <end position="264"/>
    </location>
</feature>
<feature type="compositionally biased region" description="Basic and acidic residues" evidence="1">
    <location>
        <begin position="71"/>
        <end position="132"/>
    </location>
</feature>
<sequence>MSSNESPDLFPPSNDESPDDFTPSQSTPKRRHKVPLNVVLFRKTRTRKIEEEISPESETDEDMKPTQRAVPAKDDRKTKKRKIEEEMSPKSETDEDMKPTQRAVPAKDDRKTKKRKVEEEMSQKSETDEDMKPTLRAVPAKDEGVKPTLTVVPIKPRRNRKYVNCTECGTPQQNIWRHMQKVHKTKVKKPRKVISKRGYVTYFCPFTSRKTGKCQKIIERLHDHLVRTHDVKNGSKRLTTLLSMAIPVTKEDTDSEDDEMDGSDDNQPLTQLRKKPKIKQEKSELTPIIKQEKSESIPIIKQKKGDIITISDSD</sequence>
<evidence type="ECO:0000313" key="2">
    <source>
        <dbReference type="EMBL" id="CAC5388942.1"/>
    </source>
</evidence>
<dbReference type="GO" id="GO:0003917">
    <property type="term" value="F:DNA topoisomerase type I (single strand cut, ATP-independent) activity"/>
    <property type="evidence" value="ECO:0007669"/>
    <property type="project" value="UniProtKB-EC"/>
</dbReference>
<name>A0A6J8BZ10_MYTCO</name>
<proteinExistence type="predicted"/>
<feature type="region of interest" description="Disordered" evidence="1">
    <location>
        <begin position="250"/>
        <end position="296"/>
    </location>
</feature>
<evidence type="ECO:0000256" key="1">
    <source>
        <dbReference type="SAM" id="MobiDB-lite"/>
    </source>
</evidence>